<dbReference type="PROSITE" id="PS50011">
    <property type="entry name" value="PROTEIN_KINASE_DOM"/>
    <property type="match status" value="1"/>
</dbReference>
<evidence type="ECO:0000259" key="4">
    <source>
        <dbReference type="PROSITE" id="PS50011"/>
    </source>
</evidence>
<feature type="transmembrane region" description="Helical" evidence="3">
    <location>
        <begin position="252"/>
        <end position="269"/>
    </location>
</feature>
<reference evidence="5" key="1">
    <citation type="submission" date="2015-04" db="EMBL/GenBank/DDBJ databases">
        <title>The genome sequence of the plant pathogenic Rhizarian Plasmodiophora brassicae reveals insights in its biotrophic life cycle and the origin of chitin synthesis.</title>
        <authorList>
            <person name="Schwelm A."/>
            <person name="Fogelqvist J."/>
            <person name="Knaust A."/>
            <person name="Julke S."/>
            <person name="Lilja T."/>
            <person name="Dhandapani V."/>
            <person name="Bonilla-Rosso G."/>
            <person name="Karlsson M."/>
            <person name="Shevchenko A."/>
            <person name="Choi S.R."/>
            <person name="Kim H.G."/>
            <person name="Park J.Y."/>
            <person name="Lim Y.P."/>
            <person name="Ludwig-Muller J."/>
            <person name="Dixelius C."/>
        </authorList>
    </citation>
    <scope>NUCLEOTIDE SEQUENCE</scope>
    <source>
        <tissue evidence="5">Potato root galls</tissue>
    </source>
</reference>
<dbReference type="PANTHER" id="PTHR44329">
    <property type="entry name" value="SERINE/THREONINE-PROTEIN KINASE TNNI3K-RELATED"/>
    <property type="match status" value="1"/>
</dbReference>
<evidence type="ECO:0000313" key="5">
    <source>
        <dbReference type="EMBL" id="CRZ05638.1"/>
    </source>
</evidence>
<evidence type="ECO:0000256" key="3">
    <source>
        <dbReference type="SAM" id="Phobius"/>
    </source>
</evidence>
<dbReference type="CDD" id="cd00180">
    <property type="entry name" value="PKc"/>
    <property type="match status" value="1"/>
</dbReference>
<protein>
    <recommendedName>
        <fullName evidence="4">Protein kinase domain-containing protein</fullName>
    </recommendedName>
</protein>
<dbReference type="SUPFAM" id="SSF56112">
    <property type="entry name" value="Protein kinase-like (PK-like)"/>
    <property type="match status" value="1"/>
</dbReference>
<sequence length="382" mass="42620">MGLTASTTSVAGQSMTSENVHVKSACTGEAGAEATVPEEELQIVRDALFPHDLRVQRTLGAGSFGSVHAAYCDQTQNDVAVKVIDFSPDDLEEDRRAFRLEVSAMKALGDSDFIVSHERSWMNADKSGGYIVMELVDGQDLEEYLDQYGHRIGQTDAKRIGLRIAKALRDMHRAGWVHRDVKCGNVLMFTESLSDDNGDIFSAVKLADLGLVATVGSKVEQVAGTLDFMPNNLVSSWEHETKPPPPRPSDDMFAFACVMMEVMGAGYVLDHWNKTRRRRIKDGKSVERLRFPEDIAEKFHIRLIDALEACWDDDRRKRPTAVEMVSLLEELIEQQSDTKSQASILTDADDDNEEDDSTSIDIADQNEAGCIAERLKKRRRHD</sequence>
<keyword evidence="3" id="KW-0812">Transmembrane</keyword>
<feature type="region of interest" description="Disordered" evidence="2">
    <location>
        <begin position="338"/>
        <end position="366"/>
    </location>
</feature>
<dbReference type="Gene3D" id="1.10.510.10">
    <property type="entry name" value="Transferase(Phosphotransferase) domain 1"/>
    <property type="match status" value="1"/>
</dbReference>
<feature type="binding site" evidence="1">
    <location>
        <position position="82"/>
    </location>
    <ligand>
        <name>ATP</name>
        <dbReference type="ChEBI" id="CHEBI:30616"/>
    </ligand>
</feature>
<dbReference type="SMART" id="SM00220">
    <property type="entry name" value="S_TKc"/>
    <property type="match status" value="1"/>
</dbReference>
<keyword evidence="3" id="KW-1133">Transmembrane helix</keyword>
<dbReference type="Pfam" id="PF00069">
    <property type="entry name" value="Pkinase"/>
    <property type="match status" value="1"/>
</dbReference>
<dbReference type="GO" id="GO:0004674">
    <property type="term" value="F:protein serine/threonine kinase activity"/>
    <property type="evidence" value="ECO:0007669"/>
    <property type="project" value="TreeGrafter"/>
</dbReference>
<dbReference type="PROSITE" id="PS00107">
    <property type="entry name" value="PROTEIN_KINASE_ATP"/>
    <property type="match status" value="1"/>
</dbReference>
<name>A0A0H5QUE9_9EUKA</name>
<dbReference type="GO" id="GO:0005524">
    <property type="term" value="F:ATP binding"/>
    <property type="evidence" value="ECO:0007669"/>
    <property type="project" value="UniProtKB-UniRule"/>
</dbReference>
<keyword evidence="1" id="KW-0547">Nucleotide-binding</keyword>
<dbReference type="Gene3D" id="3.30.200.20">
    <property type="entry name" value="Phosphorylase Kinase, domain 1"/>
    <property type="match status" value="1"/>
</dbReference>
<dbReference type="InterPro" id="IPR000719">
    <property type="entry name" value="Prot_kinase_dom"/>
</dbReference>
<proteinExistence type="predicted"/>
<dbReference type="InterPro" id="IPR017441">
    <property type="entry name" value="Protein_kinase_ATP_BS"/>
</dbReference>
<evidence type="ECO:0000256" key="2">
    <source>
        <dbReference type="SAM" id="MobiDB-lite"/>
    </source>
</evidence>
<dbReference type="InterPro" id="IPR011009">
    <property type="entry name" value="Kinase-like_dom_sf"/>
</dbReference>
<dbReference type="InterPro" id="IPR051681">
    <property type="entry name" value="Ser/Thr_Kinases-Pseudokinases"/>
</dbReference>
<keyword evidence="3" id="KW-0472">Membrane</keyword>
<keyword evidence="1" id="KW-0067">ATP-binding</keyword>
<feature type="domain" description="Protein kinase" evidence="4">
    <location>
        <begin position="53"/>
        <end position="332"/>
    </location>
</feature>
<feature type="compositionally biased region" description="Acidic residues" evidence="2">
    <location>
        <begin position="347"/>
        <end position="358"/>
    </location>
</feature>
<dbReference type="EMBL" id="HACM01005196">
    <property type="protein sequence ID" value="CRZ05638.1"/>
    <property type="molecule type" value="Transcribed_RNA"/>
</dbReference>
<organism evidence="5">
    <name type="scientific">Spongospora subterranea</name>
    <dbReference type="NCBI Taxonomy" id="70186"/>
    <lineage>
        <taxon>Eukaryota</taxon>
        <taxon>Sar</taxon>
        <taxon>Rhizaria</taxon>
        <taxon>Endomyxa</taxon>
        <taxon>Phytomyxea</taxon>
        <taxon>Plasmodiophorida</taxon>
        <taxon>Plasmodiophoridae</taxon>
        <taxon>Spongospora</taxon>
    </lineage>
</organism>
<accession>A0A0H5QUE9</accession>
<evidence type="ECO:0000256" key="1">
    <source>
        <dbReference type="PROSITE-ProRule" id="PRU10141"/>
    </source>
</evidence>
<dbReference type="AlphaFoldDB" id="A0A0H5QUE9"/>